<name>A0ABP1RAP0_9HEXA</name>
<keyword evidence="2" id="KW-0245">EGF-like domain</keyword>
<dbReference type="InterPro" id="IPR011042">
    <property type="entry name" value="6-blade_b-propeller_TolB-like"/>
</dbReference>
<keyword evidence="3" id="KW-0254">Endocytosis</keyword>
<dbReference type="EMBL" id="CAXLJM020000068">
    <property type="protein sequence ID" value="CAL8124472.1"/>
    <property type="molecule type" value="Genomic_DNA"/>
</dbReference>
<dbReference type="PROSITE" id="PS51120">
    <property type="entry name" value="LDLRB"/>
    <property type="match status" value="2"/>
</dbReference>
<dbReference type="InterPro" id="IPR009030">
    <property type="entry name" value="Growth_fac_rcpt_cys_sf"/>
</dbReference>
<evidence type="ECO:0000259" key="14">
    <source>
        <dbReference type="SMART" id="SM00181"/>
    </source>
</evidence>
<evidence type="ECO:0000256" key="13">
    <source>
        <dbReference type="SAM" id="Phobius"/>
    </source>
</evidence>
<evidence type="ECO:0000256" key="10">
    <source>
        <dbReference type="ARBA" id="ARBA00023180"/>
    </source>
</evidence>
<feature type="domain" description="EGF-like" evidence="14">
    <location>
        <begin position="379"/>
        <end position="418"/>
    </location>
</feature>
<evidence type="ECO:0000256" key="11">
    <source>
        <dbReference type="PROSITE-ProRule" id="PRU00124"/>
    </source>
</evidence>
<dbReference type="SMART" id="SM00135">
    <property type="entry name" value="LY"/>
    <property type="match status" value="5"/>
</dbReference>
<reference evidence="15 16" key="1">
    <citation type="submission" date="2024-08" db="EMBL/GenBank/DDBJ databases">
        <authorList>
            <person name="Cucini C."/>
            <person name="Frati F."/>
        </authorList>
    </citation>
    <scope>NUCLEOTIDE SEQUENCE [LARGE SCALE GENOMIC DNA]</scope>
</reference>
<organism evidence="15 16">
    <name type="scientific">Orchesella dallaii</name>
    <dbReference type="NCBI Taxonomy" id="48710"/>
    <lineage>
        <taxon>Eukaryota</taxon>
        <taxon>Metazoa</taxon>
        <taxon>Ecdysozoa</taxon>
        <taxon>Arthropoda</taxon>
        <taxon>Hexapoda</taxon>
        <taxon>Collembola</taxon>
        <taxon>Entomobryomorpha</taxon>
        <taxon>Entomobryoidea</taxon>
        <taxon>Orchesellidae</taxon>
        <taxon>Orchesellinae</taxon>
        <taxon>Orchesella</taxon>
    </lineage>
</organism>
<dbReference type="Gene3D" id="2.10.25.10">
    <property type="entry name" value="Laminin"/>
    <property type="match status" value="1"/>
</dbReference>
<proteinExistence type="predicted"/>
<dbReference type="PROSITE" id="PS50068">
    <property type="entry name" value="LDLRA_2"/>
    <property type="match status" value="3"/>
</dbReference>
<protein>
    <recommendedName>
        <fullName evidence="14">EGF-like domain-containing protein</fullName>
    </recommendedName>
</protein>
<feature type="disulfide bond" evidence="11">
    <location>
        <begin position="734"/>
        <end position="746"/>
    </location>
</feature>
<keyword evidence="4 13" id="KW-0812">Transmembrane</keyword>
<feature type="repeat" description="LDL-receptor class B" evidence="12">
    <location>
        <begin position="239"/>
        <end position="282"/>
    </location>
</feature>
<dbReference type="InterPro" id="IPR023415">
    <property type="entry name" value="LDLR_class-A_CS"/>
</dbReference>
<evidence type="ECO:0000256" key="7">
    <source>
        <dbReference type="ARBA" id="ARBA00023136"/>
    </source>
</evidence>
<evidence type="ECO:0000256" key="6">
    <source>
        <dbReference type="ARBA" id="ARBA00022989"/>
    </source>
</evidence>
<keyword evidence="7 13" id="KW-0472">Membrane</keyword>
<sequence>MNPAGPICYWSLLTVIWVLIKIAIGTTVSPECSAGNGNRNCTDEQSLTTRTLESCKVFGSCSQRCNDTEGQIKCSCIDGFKLEVDSRTCTAIDSEWKLLYLTSSRVGLRSGRKTDQKRNPKLPNNDEYYNTFLGIAYDARRNITFSSSYSRRFVPSYYAYGIPGYVHSFDSKESVETVADSGIGKADGIAFDWITENLYLADSKRNEIVVCKLGVDACSVLVTQHVNSAQDLVVHPNEGLMFWTNMNGNQRIIRADMDGKNFVTILQSNLKVINGLAIDQGSSRLYWIDSKFDKLESSLLDGRDRRIIIARKWLFPDAFIMDIFGDQVFWGNTKTDAVFSANKFTGSNVQPQFINQENDKLIKGRIFHVANQPISILNPCDEATCSHICVISPNSGVQFRCVCPVGMHIDPRDERTCVETQGFPKLAIACGTTVHLLPIGSIGKSLTEEILIPDMNSISDLVYNPVNNSLVLRDTSAKFYEFKLDGKTVRNIYVEDALKNIQNMNIDVVGGNLYWINTLSKTLEAMSLRTGATVVIKNGMEDVTTFAVTPETGSAFFTVKNENEQILYKIALDGSTKSVIQFLGYDKHPMFAIDRNTGKSYSYGEILPVSVDGSGELIGKPSSDFIDENNRIYVVPQMNVIRVKTSDFTLQYNVKYTTVGERCNVELALVNKTGSLEMRNLLYEHECSEKSVRYKQCSHVCVMSHQTNFQGECRCPAETVLGVDNKTCEISPTCNADQFRCHDKSCINGDLICDRFPDCSGWEDEANCKNQIQCPANTFHCGRGNGPSSCIPNAWVCDGTRHCKNGEDETCKKFSCASWEYYCEATDECVHKSWLCSRFNETNKFYECPGVKIQPSVDKICSDFYGSIVNGHIYHRQCTAGEFWCYDGNYNAGCIGTYSVCDNNHECMDGEDEIPSMCQGYNDYHRQYYG</sequence>
<dbReference type="PANTHER" id="PTHR22722">
    <property type="entry name" value="LOW-DENSITY LIPOPROTEIN RECEPTOR-RELATED PROTEIN 2-RELATED"/>
    <property type="match status" value="1"/>
</dbReference>
<dbReference type="Pfam" id="PF00057">
    <property type="entry name" value="Ldl_recept_a"/>
    <property type="match status" value="2"/>
</dbReference>
<evidence type="ECO:0000256" key="4">
    <source>
        <dbReference type="ARBA" id="ARBA00022692"/>
    </source>
</evidence>
<comment type="caution">
    <text evidence="11">Lacks conserved residue(s) required for the propagation of feature annotation.</text>
</comment>
<dbReference type="Proteomes" id="UP001642540">
    <property type="component" value="Unassembled WGS sequence"/>
</dbReference>
<dbReference type="PRINTS" id="PR00261">
    <property type="entry name" value="LDLRECEPTOR"/>
</dbReference>
<dbReference type="SUPFAM" id="SSF63825">
    <property type="entry name" value="YWTD domain"/>
    <property type="match status" value="2"/>
</dbReference>
<feature type="disulfide bond" evidence="11">
    <location>
        <begin position="741"/>
        <end position="759"/>
    </location>
</feature>
<evidence type="ECO:0000256" key="9">
    <source>
        <dbReference type="ARBA" id="ARBA00023170"/>
    </source>
</evidence>
<dbReference type="CDD" id="cd00112">
    <property type="entry name" value="LDLa"/>
    <property type="match status" value="3"/>
</dbReference>
<evidence type="ECO:0000313" key="16">
    <source>
        <dbReference type="Proteomes" id="UP001642540"/>
    </source>
</evidence>
<evidence type="ECO:0000256" key="3">
    <source>
        <dbReference type="ARBA" id="ARBA00022583"/>
    </source>
</evidence>
<comment type="subcellular location">
    <subcellularLocation>
        <location evidence="1">Membrane</location>
        <topology evidence="1">Single-pass membrane protein</topology>
    </subcellularLocation>
</comment>
<feature type="repeat" description="LDL-receptor class B" evidence="12">
    <location>
        <begin position="283"/>
        <end position="325"/>
    </location>
</feature>
<keyword evidence="8 11" id="KW-1015">Disulfide bond</keyword>
<evidence type="ECO:0000256" key="8">
    <source>
        <dbReference type="ARBA" id="ARBA00023157"/>
    </source>
</evidence>
<dbReference type="PROSITE" id="PS01209">
    <property type="entry name" value="LDLRA_1"/>
    <property type="match status" value="2"/>
</dbReference>
<dbReference type="SMART" id="SM00181">
    <property type="entry name" value="EGF"/>
    <property type="match status" value="3"/>
</dbReference>
<evidence type="ECO:0000256" key="1">
    <source>
        <dbReference type="ARBA" id="ARBA00004167"/>
    </source>
</evidence>
<dbReference type="InterPro" id="IPR000742">
    <property type="entry name" value="EGF"/>
</dbReference>
<dbReference type="SMART" id="SM00192">
    <property type="entry name" value="LDLa"/>
    <property type="match status" value="3"/>
</dbReference>
<keyword evidence="10" id="KW-0325">Glycoprotein</keyword>
<accession>A0ABP1RAP0</accession>
<dbReference type="Pfam" id="PF00058">
    <property type="entry name" value="Ldl_recept_b"/>
    <property type="match status" value="1"/>
</dbReference>
<feature type="transmembrane region" description="Helical" evidence="13">
    <location>
        <begin position="7"/>
        <end position="24"/>
    </location>
</feature>
<keyword evidence="16" id="KW-1185">Reference proteome</keyword>
<dbReference type="Gene3D" id="2.120.10.30">
    <property type="entry name" value="TolB, C-terminal domain"/>
    <property type="match status" value="2"/>
</dbReference>
<gene>
    <name evidence="15" type="ORF">ODALV1_LOCUS20623</name>
</gene>
<feature type="domain" description="EGF-like" evidence="14">
    <location>
        <begin position="686"/>
        <end position="729"/>
    </location>
</feature>
<dbReference type="PANTHER" id="PTHR22722:SF14">
    <property type="entry name" value="MEGALIN, ISOFORM A"/>
    <property type="match status" value="1"/>
</dbReference>
<keyword evidence="6 13" id="KW-1133">Transmembrane helix</keyword>
<dbReference type="InterPro" id="IPR000033">
    <property type="entry name" value="LDLR_classB_rpt"/>
</dbReference>
<dbReference type="SUPFAM" id="SSF57184">
    <property type="entry name" value="Growth factor receptor domain"/>
    <property type="match status" value="1"/>
</dbReference>
<feature type="disulfide bond" evidence="11">
    <location>
        <begin position="753"/>
        <end position="768"/>
    </location>
</feature>
<dbReference type="SUPFAM" id="SSF57424">
    <property type="entry name" value="LDL receptor-like module"/>
    <property type="match status" value="3"/>
</dbReference>
<comment type="caution">
    <text evidence="15">The sequence shown here is derived from an EMBL/GenBank/DDBJ whole genome shotgun (WGS) entry which is preliminary data.</text>
</comment>
<evidence type="ECO:0000313" key="15">
    <source>
        <dbReference type="EMBL" id="CAL8124472.1"/>
    </source>
</evidence>
<evidence type="ECO:0000256" key="12">
    <source>
        <dbReference type="PROSITE-ProRule" id="PRU00461"/>
    </source>
</evidence>
<keyword evidence="9" id="KW-0675">Receptor</keyword>
<dbReference type="InterPro" id="IPR002172">
    <property type="entry name" value="LDrepeatLR_classA_rpt"/>
</dbReference>
<dbReference type="InterPro" id="IPR036055">
    <property type="entry name" value="LDL_receptor-like_sf"/>
</dbReference>
<dbReference type="InterPro" id="IPR051221">
    <property type="entry name" value="LDLR-related"/>
</dbReference>
<evidence type="ECO:0000256" key="5">
    <source>
        <dbReference type="ARBA" id="ARBA00022737"/>
    </source>
</evidence>
<evidence type="ECO:0000256" key="2">
    <source>
        <dbReference type="ARBA" id="ARBA00022536"/>
    </source>
</evidence>
<dbReference type="Gene3D" id="4.10.400.10">
    <property type="entry name" value="Low-density Lipoprotein Receptor"/>
    <property type="match status" value="3"/>
</dbReference>
<keyword evidence="5" id="KW-0677">Repeat</keyword>
<feature type="domain" description="EGF-like" evidence="14">
    <location>
        <begin position="54"/>
        <end position="90"/>
    </location>
</feature>